<feature type="signal peptide" evidence="2">
    <location>
        <begin position="1"/>
        <end position="23"/>
    </location>
</feature>
<dbReference type="Proteomes" id="UP001597024">
    <property type="component" value="Unassembled WGS sequence"/>
</dbReference>
<feature type="chain" id="PRO_5047383302" evidence="2">
    <location>
        <begin position="24"/>
        <end position="313"/>
    </location>
</feature>
<comment type="caution">
    <text evidence="4">The sequence shown here is derived from an EMBL/GenBank/DDBJ whole genome shotgun (WGS) entry which is preliminary data.</text>
</comment>
<feature type="domain" description="ARB-07466-like C-terminal" evidence="3">
    <location>
        <begin position="197"/>
        <end position="305"/>
    </location>
</feature>
<evidence type="ECO:0000313" key="5">
    <source>
        <dbReference type="Proteomes" id="UP001597024"/>
    </source>
</evidence>
<evidence type="ECO:0000259" key="3">
    <source>
        <dbReference type="Pfam" id="PF26571"/>
    </source>
</evidence>
<feature type="coiled-coil region" evidence="1">
    <location>
        <begin position="144"/>
        <end position="178"/>
    </location>
</feature>
<gene>
    <name evidence="4" type="ORF">ACFQ08_13260</name>
</gene>
<dbReference type="EMBL" id="JBHTHX010000377">
    <property type="protein sequence ID" value="MFD0885519.1"/>
    <property type="molecule type" value="Genomic_DNA"/>
</dbReference>
<evidence type="ECO:0000256" key="2">
    <source>
        <dbReference type="SAM" id="SignalP"/>
    </source>
</evidence>
<evidence type="ECO:0000256" key="1">
    <source>
        <dbReference type="SAM" id="Coils"/>
    </source>
</evidence>
<dbReference type="InterPro" id="IPR058593">
    <property type="entry name" value="ARB_07466-like_C"/>
</dbReference>
<keyword evidence="2" id="KW-0732">Signal</keyword>
<feature type="coiled-coil region" evidence="1">
    <location>
        <begin position="60"/>
        <end position="97"/>
    </location>
</feature>
<protein>
    <submittedName>
        <fullName evidence="4">Coiled-coil domain-containing protein</fullName>
    </submittedName>
</protein>
<dbReference type="Pfam" id="PF26571">
    <property type="entry name" value="VldE"/>
    <property type="match status" value="1"/>
</dbReference>
<organism evidence="4 5">
    <name type="scientific">Streptosporangium algeriense</name>
    <dbReference type="NCBI Taxonomy" id="1682748"/>
    <lineage>
        <taxon>Bacteria</taxon>
        <taxon>Bacillati</taxon>
        <taxon>Actinomycetota</taxon>
        <taxon>Actinomycetes</taxon>
        <taxon>Streptosporangiales</taxon>
        <taxon>Streptosporangiaceae</taxon>
        <taxon>Streptosporangium</taxon>
    </lineage>
</organism>
<sequence>MRSSRSITLAVMLSALLMTPVMAGAAAGRGTAERGAAARAAKPNPEAELARLTREAGEINKRYRGQVQSLEETRVQASKATQRAKSLKRSLATAQTDVMRFAQTAYMGGSLDDTSLLSFQGDPGAVLDGVSTLSYLAGQRAGRLSHLKQLVKDAKQAESAAEAKVVKLRDDITKLKRDRVRIEGLLAKYGFQQPGGSEGLTPRMVSVRNTILQSFPMPYSYGCLRRGDPGDHGSGRACDFMMSTGGRMPTAEAKERGDRLAQWAIEHGRSLGIMYIIWQQRYYDIRTGTGWRMMSDRGGVTANHYDHVHVSVF</sequence>
<accession>A0ABW3DRB7</accession>
<keyword evidence="5" id="KW-1185">Reference proteome</keyword>
<name>A0ABW3DRB7_9ACTN</name>
<keyword evidence="1" id="KW-0175">Coiled coil</keyword>
<evidence type="ECO:0000313" key="4">
    <source>
        <dbReference type="EMBL" id="MFD0885519.1"/>
    </source>
</evidence>
<proteinExistence type="predicted"/>
<reference evidence="5" key="1">
    <citation type="journal article" date="2019" name="Int. J. Syst. Evol. Microbiol.">
        <title>The Global Catalogue of Microorganisms (GCM) 10K type strain sequencing project: providing services to taxonomists for standard genome sequencing and annotation.</title>
        <authorList>
            <consortium name="The Broad Institute Genomics Platform"/>
            <consortium name="The Broad Institute Genome Sequencing Center for Infectious Disease"/>
            <person name="Wu L."/>
            <person name="Ma J."/>
        </authorList>
    </citation>
    <scope>NUCLEOTIDE SEQUENCE [LARGE SCALE GENOMIC DNA]</scope>
    <source>
        <strain evidence="5">CCUG 62974</strain>
    </source>
</reference>